<dbReference type="EMBL" id="QREG01000037">
    <property type="protein sequence ID" value="RED91732.1"/>
    <property type="molecule type" value="Genomic_DNA"/>
</dbReference>
<dbReference type="Proteomes" id="UP000256779">
    <property type="component" value="Unassembled WGS sequence"/>
</dbReference>
<dbReference type="OrthoDB" id="977366at2"/>
<dbReference type="InterPro" id="IPR011990">
    <property type="entry name" value="TPR-like_helical_dom_sf"/>
</dbReference>
<evidence type="ECO:0008006" key="5">
    <source>
        <dbReference type="Google" id="ProtNLM"/>
    </source>
</evidence>
<keyword evidence="1" id="KW-0472">Membrane</keyword>
<feature type="transmembrane region" description="Helical" evidence="1">
    <location>
        <begin position="128"/>
        <end position="145"/>
    </location>
</feature>
<keyword evidence="1" id="KW-1133">Transmembrane helix</keyword>
<keyword evidence="4" id="KW-1185">Reference proteome</keyword>
<name>A0A3D9KYT7_MARFU</name>
<feature type="chain" id="PRO_5017834533" description="SH3 domain-containing protein" evidence="2">
    <location>
        <begin position="25"/>
        <end position="239"/>
    </location>
</feature>
<dbReference type="RefSeq" id="WP_115870451.1">
    <property type="nucleotide sequence ID" value="NZ_QREG01000037.1"/>
</dbReference>
<keyword evidence="1" id="KW-0812">Transmembrane</keyword>
<keyword evidence="2" id="KW-0732">Signal</keyword>
<evidence type="ECO:0000256" key="1">
    <source>
        <dbReference type="SAM" id="Phobius"/>
    </source>
</evidence>
<proteinExistence type="predicted"/>
<dbReference type="Gene3D" id="1.25.40.10">
    <property type="entry name" value="Tetratricopeptide repeat domain"/>
    <property type="match status" value="1"/>
</dbReference>
<dbReference type="AlphaFoldDB" id="A0A3D9KYT7"/>
<evidence type="ECO:0000313" key="3">
    <source>
        <dbReference type="EMBL" id="RED91732.1"/>
    </source>
</evidence>
<dbReference type="SUPFAM" id="SSF48452">
    <property type="entry name" value="TPR-like"/>
    <property type="match status" value="1"/>
</dbReference>
<evidence type="ECO:0000256" key="2">
    <source>
        <dbReference type="SAM" id="SignalP"/>
    </source>
</evidence>
<gene>
    <name evidence="3" type="ORF">C7460_1372</name>
</gene>
<feature type="signal peptide" evidence="2">
    <location>
        <begin position="1"/>
        <end position="24"/>
    </location>
</feature>
<organism evidence="3 4">
    <name type="scientific">Marinoscillum furvescens DSM 4134</name>
    <dbReference type="NCBI Taxonomy" id="1122208"/>
    <lineage>
        <taxon>Bacteria</taxon>
        <taxon>Pseudomonadati</taxon>
        <taxon>Bacteroidota</taxon>
        <taxon>Cytophagia</taxon>
        <taxon>Cytophagales</taxon>
        <taxon>Reichenbachiellaceae</taxon>
        <taxon>Marinoscillum</taxon>
    </lineage>
</organism>
<protein>
    <recommendedName>
        <fullName evidence="5">SH3 domain-containing protein</fullName>
    </recommendedName>
</protein>
<comment type="caution">
    <text evidence="3">The sequence shown here is derived from an EMBL/GenBank/DDBJ whole genome shotgun (WGS) entry which is preliminary data.</text>
</comment>
<reference evidence="3 4" key="1">
    <citation type="submission" date="2018-07" db="EMBL/GenBank/DDBJ databases">
        <title>Genomic Encyclopedia of Type Strains, Phase IV (KMG-IV): sequencing the most valuable type-strain genomes for metagenomic binning, comparative biology and taxonomic classification.</title>
        <authorList>
            <person name="Goeker M."/>
        </authorList>
    </citation>
    <scope>NUCLEOTIDE SEQUENCE [LARGE SCALE GENOMIC DNA]</scope>
    <source>
        <strain evidence="3 4">DSM 4134</strain>
    </source>
</reference>
<evidence type="ECO:0000313" key="4">
    <source>
        <dbReference type="Proteomes" id="UP000256779"/>
    </source>
</evidence>
<dbReference type="Gene3D" id="2.30.30.40">
    <property type="entry name" value="SH3 Domains"/>
    <property type="match status" value="1"/>
</dbReference>
<accession>A0A3D9KYT7</accession>
<sequence length="239" mass="27502">MKHFFSRFIFTSLIVLSTTLWSSAQNEQLSSADSLFNNQKYTEAMEIYENIFSQNQTSAAMLTRMAFISEGLGNYAEALFYLNLYYERTNDKSALYKIQEIAEEHQLAGYEHNDFKFITGFLRQHQEIITALLCAFSAFLMYYSIRKKKRKEQPVTPAILQTLTLTALLVLSNNLLTKDAAIVSADRSLLMTGPSGAAEPIEYVERGNKVTVLKTDELWSKILWRDQEAYIRNKNLKKL</sequence>